<dbReference type="Proteomes" id="UP000187046">
    <property type="component" value="Unassembled WGS sequence"/>
</dbReference>
<dbReference type="GeneID" id="76972865"/>
<accession>A0AA90F1G8</accession>
<dbReference type="Proteomes" id="UP001066455">
    <property type="component" value="Unassembled WGS sequence"/>
</dbReference>
<evidence type="ECO:0000313" key="2">
    <source>
        <dbReference type="EMBL" id="OMI26702.1"/>
    </source>
</evidence>
<gene>
    <name evidence="1" type="primary">fbpC</name>
    <name evidence="2" type="ORF">BTA31_13940</name>
    <name evidence="1" type="ORF">MOE73_21170</name>
</gene>
<dbReference type="EMBL" id="JALAXI010000026">
    <property type="protein sequence ID" value="MCY9282545.1"/>
    <property type="molecule type" value="Genomic_DNA"/>
</dbReference>
<reference evidence="1" key="2">
    <citation type="submission" date="2022-02" db="EMBL/GenBank/DDBJ databases">
        <title>Crop Bioprotection Bacillus Genome Sequencing.</title>
        <authorList>
            <person name="Dunlap C."/>
        </authorList>
    </citation>
    <scope>NUCLEOTIDE SEQUENCE</scope>
    <source>
        <strain evidence="1">T20C14</strain>
    </source>
</reference>
<reference evidence="2 3" key="1">
    <citation type="submission" date="2016-12" db="EMBL/GenBank/DDBJ databases">
        <title>Bacillus phylogenomics.</title>
        <authorList>
            <person name="Dunlap C."/>
        </authorList>
    </citation>
    <scope>NUCLEOTIDE SEQUENCE [LARGE SCALE GENOMIC DNA]</scope>
    <source>
        <strain evidence="2 3">NRRL B-41327</strain>
    </source>
</reference>
<organism evidence="1 4">
    <name type="scientific">Bacillus haynesii</name>
    <dbReference type="NCBI Taxonomy" id="1925021"/>
    <lineage>
        <taxon>Bacteria</taxon>
        <taxon>Bacillati</taxon>
        <taxon>Bacillota</taxon>
        <taxon>Bacilli</taxon>
        <taxon>Bacillales</taxon>
        <taxon>Bacillaceae</taxon>
        <taxon>Bacillus</taxon>
    </lineage>
</organism>
<evidence type="ECO:0000313" key="3">
    <source>
        <dbReference type="Proteomes" id="UP000187046"/>
    </source>
</evidence>
<keyword evidence="3" id="KW-1185">Reference proteome</keyword>
<proteinExistence type="predicted"/>
<protein>
    <submittedName>
        <fullName evidence="1">Fur-regulated basic protein FbpC</fullName>
    </submittedName>
    <submittedName>
        <fullName evidence="2">Iron homeostasis regulator</fullName>
    </submittedName>
</protein>
<dbReference type="AlphaFoldDB" id="A0AA90F1G8"/>
<sequence length="31" mass="3319">MTMFFLLAAVSTYSLLIGYVLKGIAGANPQK</sequence>
<evidence type="ECO:0000313" key="1">
    <source>
        <dbReference type="EMBL" id="MCY9282545.1"/>
    </source>
</evidence>
<dbReference type="GeneID" id="92861060"/>
<evidence type="ECO:0000313" key="4">
    <source>
        <dbReference type="Proteomes" id="UP001066455"/>
    </source>
</evidence>
<dbReference type="RefSeq" id="WP_003182857.1">
    <property type="nucleotide sequence ID" value="NZ_AZYP01000031.1"/>
</dbReference>
<comment type="caution">
    <text evidence="1">The sequence shown here is derived from an EMBL/GenBank/DDBJ whole genome shotgun (WGS) entry which is preliminary data.</text>
</comment>
<dbReference type="NCBIfam" id="NF033217">
    <property type="entry name" value="Fur_reg_FbpC"/>
    <property type="match status" value="1"/>
</dbReference>
<dbReference type="EMBL" id="MRBL01000016">
    <property type="protein sequence ID" value="OMI26702.1"/>
    <property type="molecule type" value="Genomic_DNA"/>
</dbReference>
<name>A0AA90F1G8_9BACI</name>